<dbReference type="InterPro" id="IPR000943">
    <property type="entry name" value="RNA_pol_sigma70"/>
</dbReference>
<dbReference type="InterPro" id="IPR013325">
    <property type="entry name" value="RNA_pol_sigma_r2"/>
</dbReference>
<dbReference type="Gene3D" id="1.20.140.160">
    <property type="match status" value="1"/>
</dbReference>
<sequence length="230" mass="26228">MYTAQGRMYQQELLEQYLPLVKRHALNLKTRLPPSIDLDDLIQAGSIGLLDAITRYDQDQGTTFGTFVIHRIRGAMIDELRSRDWAPRSVRRNARLLESTLSGLEQRLGRSASEREIATAMGLSLGEYQQLLCETNGSQMLPFDLMSEEHLPTAEAHGRNPLHDLLEASNRTRLVRAIDTLPERERLLMALYHQEKLNMREIGLVLEISESRVCQLHSQAIARLRSKLAD</sequence>
<dbReference type="PROSITE" id="PS00716">
    <property type="entry name" value="SIGMA70_2"/>
    <property type="match status" value="1"/>
</dbReference>
<keyword evidence="2 5" id="KW-0731">Sigma factor</keyword>
<evidence type="ECO:0000256" key="5">
    <source>
        <dbReference type="RuleBase" id="RU362124"/>
    </source>
</evidence>
<dbReference type="NCBIfam" id="TIGR02479">
    <property type="entry name" value="FliA_WhiG"/>
    <property type="match status" value="1"/>
</dbReference>
<comment type="caution">
    <text evidence="8">The sequence shown here is derived from an EMBL/GenBank/DDBJ whole genome shotgun (WGS) entry which is preliminary data.</text>
</comment>
<evidence type="ECO:0000256" key="1">
    <source>
        <dbReference type="ARBA" id="ARBA00023015"/>
    </source>
</evidence>
<protein>
    <recommendedName>
        <fullName evidence="5">RNA polymerase sigma factor</fullName>
    </recommendedName>
</protein>
<evidence type="ECO:0000313" key="9">
    <source>
        <dbReference type="Proteomes" id="UP001335100"/>
    </source>
</evidence>
<evidence type="ECO:0000259" key="7">
    <source>
        <dbReference type="PROSITE" id="PS00716"/>
    </source>
</evidence>
<dbReference type="Pfam" id="PF04545">
    <property type="entry name" value="Sigma70_r4"/>
    <property type="match status" value="1"/>
</dbReference>
<dbReference type="Pfam" id="PF04542">
    <property type="entry name" value="Sigma70_r2"/>
    <property type="match status" value="1"/>
</dbReference>
<keyword evidence="4 5" id="KW-0804">Transcription</keyword>
<comment type="similarity">
    <text evidence="5">Belongs to the sigma-70 factor family.</text>
</comment>
<proteinExistence type="inferred from homology"/>
<dbReference type="NCBIfam" id="TIGR02937">
    <property type="entry name" value="sigma70-ECF"/>
    <property type="match status" value="1"/>
</dbReference>
<dbReference type="InterPro" id="IPR014284">
    <property type="entry name" value="RNA_pol_sigma-70_dom"/>
</dbReference>
<dbReference type="EMBL" id="JAZDQJ010000001">
    <property type="protein sequence ID" value="MEE1931685.1"/>
    <property type="molecule type" value="Genomic_DNA"/>
</dbReference>
<dbReference type="NCBIfam" id="NF005413">
    <property type="entry name" value="PRK06986.1"/>
    <property type="match status" value="1"/>
</dbReference>
<name>A0ABU7HJJ4_9PSED</name>
<dbReference type="InterPro" id="IPR007630">
    <property type="entry name" value="RNA_pol_sigma70_r4"/>
</dbReference>
<evidence type="ECO:0000256" key="2">
    <source>
        <dbReference type="ARBA" id="ARBA00023082"/>
    </source>
</evidence>
<evidence type="ECO:0000256" key="4">
    <source>
        <dbReference type="ARBA" id="ARBA00023163"/>
    </source>
</evidence>
<dbReference type="InterPro" id="IPR012845">
    <property type="entry name" value="RNA_pol_sigma_FliA_WhiG"/>
</dbReference>
<feature type="domain" description="RNA polymerase sigma-70" evidence="6">
    <location>
        <begin position="40"/>
        <end position="53"/>
    </location>
</feature>
<feature type="domain" description="RNA polymerase sigma-70" evidence="7">
    <location>
        <begin position="198"/>
        <end position="224"/>
    </location>
</feature>
<comment type="function">
    <text evidence="5">Sigma factors are initiation factors that promote the attachment of RNA polymerase to specific initiation sites and are then released.</text>
</comment>
<evidence type="ECO:0000313" key="8">
    <source>
        <dbReference type="EMBL" id="MEE1931685.1"/>
    </source>
</evidence>
<evidence type="ECO:0000256" key="3">
    <source>
        <dbReference type="ARBA" id="ARBA00023125"/>
    </source>
</evidence>
<gene>
    <name evidence="8" type="ORF">V0R50_00520</name>
</gene>
<dbReference type="InterPro" id="IPR013324">
    <property type="entry name" value="RNA_pol_sigma_r3/r4-like"/>
</dbReference>
<dbReference type="PIRSF" id="PIRSF000770">
    <property type="entry name" value="RNA_pol_sigma-SigE/K"/>
    <property type="match status" value="1"/>
</dbReference>
<dbReference type="InterPro" id="IPR007627">
    <property type="entry name" value="RNA_pol_sigma70_r2"/>
</dbReference>
<dbReference type="CDD" id="cd06171">
    <property type="entry name" value="Sigma70_r4"/>
    <property type="match status" value="1"/>
</dbReference>
<dbReference type="PANTHER" id="PTHR30385:SF7">
    <property type="entry name" value="RNA POLYMERASE SIGMA FACTOR FLIA"/>
    <property type="match status" value="1"/>
</dbReference>
<dbReference type="SUPFAM" id="SSF88946">
    <property type="entry name" value="Sigma2 domain of RNA polymerase sigma factors"/>
    <property type="match status" value="1"/>
</dbReference>
<dbReference type="SUPFAM" id="SSF88659">
    <property type="entry name" value="Sigma3 and sigma4 domains of RNA polymerase sigma factors"/>
    <property type="match status" value="2"/>
</dbReference>
<reference evidence="8 9" key="1">
    <citation type="submission" date="2024-01" db="EMBL/GenBank/DDBJ databases">
        <title>Unpublished Manusciprt.</title>
        <authorList>
            <person name="Duman M."/>
            <person name="Valdes E.G."/>
            <person name="Ajmi N."/>
            <person name="Altun S."/>
            <person name="Saticioglu I.B."/>
        </authorList>
    </citation>
    <scope>NUCLEOTIDE SEQUENCE [LARGE SCALE GENOMIC DNA]</scope>
    <source>
        <strain evidence="8 9">148P</strain>
    </source>
</reference>
<dbReference type="RefSeq" id="WP_330072670.1">
    <property type="nucleotide sequence ID" value="NZ_JAZDQJ010000001.1"/>
</dbReference>
<keyword evidence="1 5" id="KW-0805">Transcription regulation</keyword>
<dbReference type="PROSITE" id="PS00715">
    <property type="entry name" value="SIGMA70_1"/>
    <property type="match status" value="1"/>
</dbReference>
<keyword evidence="3 5" id="KW-0238">DNA-binding</keyword>
<keyword evidence="9" id="KW-1185">Reference proteome</keyword>
<dbReference type="InterPro" id="IPR007624">
    <property type="entry name" value="RNA_pol_sigma70_r3"/>
</dbReference>
<dbReference type="PANTHER" id="PTHR30385">
    <property type="entry name" value="SIGMA FACTOR F FLAGELLAR"/>
    <property type="match status" value="1"/>
</dbReference>
<organism evidence="8 9">
    <name type="scientific">Pseudomonas ulcerans</name>
    <dbReference type="NCBI Taxonomy" id="3115852"/>
    <lineage>
        <taxon>Bacteria</taxon>
        <taxon>Pseudomonadati</taxon>
        <taxon>Pseudomonadota</taxon>
        <taxon>Gammaproteobacteria</taxon>
        <taxon>Pseudomonadales</taxon>
        <taxon>Pseudomonadaceae</taxon>
        <taxon>Pseudomonas</taxon>
    </lineage>
</organism>
<dbReference type="Proteomes" id="UP001335100">
    <property type="component" value="Unassembled WGS sequence"/>
</dbReference>
<dbReference type="Gene3D" id="1.10.1740.10">
    <property type="match status" value="1"/>
</dbReference>
<dbReference type="Pfam" id="PF04539">
    <property type="entry name" value="Sigma70_r3"/>
    <property type="match status" value="1"/>
</dbReference>
<dbReference type="PRINTS" id="PR00046">
    <property type="entry name" value="SIGMA70FCT"/>
</dbReference>
<accession>A0ABU7HJJ4</accession>
<evidence type="ECO:0000259" key="6">
    <source>
        <dbReference type="PROSITE" id="PS00715"/>
    </source>
</evidence>